<evidence type="ECO:0000313" key="3">
    <source>
        <dbReference type="Proteomes" id="UP000197003"/>
    </source>
</evidence>
<feature type="transmembrane region" description="Helical" evidence="1">
    <location>
        <begin position="112"/>
        <end position="135"/>
    </location>
</feature>
<gene>
    <name evidence="2" type="ORF">B9G79_00670</name>
</gene>
<name>A0A1Z3N3X7_BDEBC</name>
<evidence type="ECO:0000256" key="1">
    <source>
        <dbReference type="SAM" id="Phobius"/>
    </source>
</evidence>
<evidence type="ECO:0008006" key="4">
    <source>
        <dbReference type="Google" id="ProtNLM"/>
    </source>
</evidence>
<dbReference type="OrthoDB" id="9342662at2"/>
<evidence type="ECO:0000313" key="2">
    <source>
        <dbReference type="EMBL" id="ASD62180.1"/>
    </source>
</evidence>
<keyword evidence="1" id="KW-0472">Membrane</keyword>
<organism evidence="2 3">
    <name type="scientific">Bdellovibrio bacteriovorus</name>
    <dbReference type="NCBI Taxonomy" id="959"/>
    <lineage>
        <taxon>Bacteria</taxon>
        <taxon>Pseudomonadati</taxon>
        <taxon>Bdellovibrionota</taxon>
        <taxon>Bdellovibrionia</taxon>
        <taxon>Bdellovibrionales</taxon>
        <taxon>Pseudobdellovibrionaceae</taxon>
        <taxon>Bdellovibrio</taxon>
    </lineage>
</organism>
<dbReference type="Proteomes" id="UP000197003">
    <property type="component" value="Chromosome"/>
</dbReference>
<reference evidence="2 3" key="1">
    <citation type="submission" date="2017-04" db="EMBL/GenBank/DDBJ databases">
        <title>Whole genome sequence of Bdellovibrio bacteriovorus strain SSB218315.</title>
        <authorList>
            <person name="Oyedara O."/>
            <person name="Rodriguez-Perez M.A."/>
        </authorList>
    </citation>
    <scope>NUCLEOTIDE SEQUENCE [LARGE SCALE GENOMIC DNA]</scope>
    <source>
        <strain evidence="2 3">SSB218315</strain>
    </source>
</reference>
<accession>A0A1Z3N3X7</accession>
<dbReference type="EMBL" id="CP020946">
    <property type="protein sequence ID" value="ASD62180.1"/>
    <property type="molecule type" value="Genomic_DNA"/>
</dbReference>
<protein>
    <recommendedName>
        <fullName evidence="4">Type II secretion system protein GspF domain-containing protein</fullName>
    </recommendedName>
</protein>
<dbReference type="RefSeq" id="WP_088563840.1">
    <property type="nucleotide sequence ID" value="NZ_CP020946.1"/>
</dbReference>
<keyword evidence="1" id="KW-0812">Transmembrane</keyword>
<dbReference type="AlphaFoldDB" id="A0A1Z3N3X7"/>
<keyword evidence="1" id="KW-1133">Transmembrane helix</keyword>
<sequence>MDGVAPPLKLLLEVKRAVERGQSVRQGVLSYVKTSHDDFVPVVTQWLALLQQGQDPKEALKAVPSLYRRSLLQVLERGLRGEAVFNVLVQLESELVEACQEEISGKIARLPFILLIPLLLFQFPAFLLLLFGPLLQNFFHSLGGG</sequence>
<proteinExistence type="predicted"/>